<keyword evidence="3" id="KW-1185">Reference proteome</keyword>
<feature type="region of interest" description="Disordered" evidence="1">
    <location>
        <begin position="1"/>
        <end position="24"/>
    </location>
</feature>
<dbReference type="Proteomes" id="UP000757232">
    <property type="component" value="Unassembled WGS sequence"/>
</dbReference>
<reference evidence="2" key="1">
    <citation type="submission" date="2016-06" db="EMBL/GenBank/DDBJ databases">
        <title>Draft Genome sequence of the fungus Inonotus baumii.</title>
        <authorList>
            <person name="Zhu H."/>
            <person name="Lin W."/>
        </authorList>
    </citation>
    <scope>NUCLEOTIDE SEQUENCE</scope>
    <source>
        <strain evidence="2">821</strain>
    </source>
</reference>
<accession>A0A9Q5N8X4</accession>
<proteinExistence type="predicted"/>
<evidence type="ECO:0000256" key="1">
    <source>
        <dbReference type="SAM" id="MobiDB-lite"/>
    </source>
</evidence>
<protein>
    <submittedName>
        <fullName evidence="2">Uncharacterized protein</fullName>
    </submittedName>
</protein>
<dbReference type="EMBL" id="LNZH02000213">
    <property type="protein sequence ID" value="OCB84874.1"/>
    <property type="molecule type" value="Genomic_DNA"/>
</dbReference>
<name>A0A9Q5N8X4_SANBA</name>
<dbReference type="AlphaFoldDB" id="A0A9Q5N8X4"/>
<evidence type="ECO:0000313" key="2">
    <source>
        <dbReference type="EMBL" id="OCB84874.1"/>
    </source>
</evidence>
<organism evidence="2 3">
    <name type="scientific">Sanghuangporus baumii</name>
    <name type="common">Phellinus baumii</name>
    <dbReference type="NCBI Taxonomy" id="108892"/>
    <lineage>
        <taxon>Eukaryota</taxon>
        <taxon>Fungi</taxon>
        <taxon>Dikarya</taxon>
        <taxon>Basidiomycota</taxon>
        <taxon>Agaricomycotina</taxon>
        <taxon>Agaricomycetes</taxon>
        <taxon>Hymenochaetales</taxon>
        <taxon>Hymenochaetaceae</taxon>
        <taxon>Sanghuangporus</taxon>
    </lineage>
</organism>
<gene>
    <name evidence="2" type="ORF">A7U60_g8096</name>
</gene>
<feature type="compositionally biased region" description="Polar residues" evidence="1">
    <location>
        <begin position="1"/>
        <end position="11"/>
    </location>
</feature>
<sequence>MLHALLQSNGDNADDEGDGSESLHRRSRATEFRLVILAKFLTRDEKIVCKDIVRRIRQVMKSLTERGETDAYNEEDGLLADEHSFIPDYDKPPRFSLNEKLIVRTVELISIEYDERDPKMGHFILEMIKFTKKDLRHFTTMIFKNKKYTYMIQKDIAKKKKADRAKRANRRHGHQHHVHIF</sequence>
<comment type="caution">
    <text evidence="2">The sequence shown here is derived from an EMBL/GenBank/DDBJ whole genome shotgun (WGS) entry which is preliminary data.</text>
</comment>
<evidence type="ECO:0000313" key="3">
    <source>
        <dbReference type="Proteomes" id="UP000757232"/>
    </source>
</evidence>